<keyword evidence="5" id="KW-1185">Reference proteome</keyword>
<dbReference type="Pfam" id="PF13731">
    <property type="entry name" value="WxL"/>
    <property type="match status" value="1"/>
</dbReference>
<dbReference type="InterPro" id="IPR027994">
    <property type="entry name" value="WxL_dom"/>
</dbReference>
<dbReference type="EMBL" id="JBHTOP010000007">
    <property type="protein sequence ID" value="MFD1671396.1"/>
    <property type="molecule type" value="Genomic_DNA"/>
</dbReference>
<evidence type="ECO:0000256" key="2">
    <source>
        <dbReference type="SAM" id="SignalP"/>
    </source>
</evidence>
<feature type="chain" id="PRO_5045968892" evidence="2">
    <location>
        <begin position="28"/>
        <end position="258"/>
    </location>
</feature>
<dbReference type="RefSeq" id="WP_125715410.1">
    <property type="nucleotide sequence ID" value="NZ_JBHTOP010000007.1"/>
</dbReference>
<feature type="signal peptide" evidence="2">
    <location>
        <begin position="1"/>
        <end position="27"/>
    </location>
</feature>
<proteinExistence type="predicted"/>
<comment type="caution">
    <text evidence="4">The sequence shown here is derived from an EMBL/GenBank/DDBJ whole genome shotgun (WGS) entry which is preliminary data.</text>
</comment>
<organism evidence="4 5">
    <name type="scientific">Agrilactobacillus yilanensis</name>
    <dbReference type="NCBI Taxonomy" id="2485997"/>
    <lineage>
        <taxon>Bacteria</taxon>
        <taxon>Bacillati</taxon>
        <taxon>Bacillota</taxon>
        <taxon>Bacilli</taxon>
        <taxon>Lactobacillales</taxon>
        <taxon>Lactobacillaceae</taxon>
        <taxon>Agrilactobacillus</taxon>
    </lineage>
</organism>
<gene>
    <name evidence="4" type="ORF">ACFQ5M_04735</name>
</gene>
<feature type="region of interest" description="Disordered" evidence="1">
    <location>
        <begin position="38"/>
        <end position="94"/>
    </location>
</feature>
<accession>A0ABW4J586</accession>
<dbReference type="Proteomes" id="UP001597267">
    <property type="component" value="Unassembled WGS sequence"/>
</dbReference>
<name>A0ABW4J586_9LACO</name>
<evidence type="ECO:0000313" key="4">
    <source>
        <dbReference type="EMBL" id="MFD1671396.1"/>
    </source>
</evidence>
<feature type="compositionally biased region" description="Low complexity" evidence="1">
    <location>
        <begin position="54"/>
        <end position="64"/>
    </location>
</feature>
<sequence length="258" mass="26632">MKKMSILLFSTSLLATLALAPATAVHAADDEKQELKTTATLNLGVDDSTDENGDGNWKPNPDGNGNDGDTDGDGNPDGNGDNNNNGGGSTVPSNKLMLLSAPSFNFGTLGASNLYNGFSNRPAEGVSDALSVSDTRLGQDDWTLSLSMSEFKGTTSTLKNAAMKLAAVKGEHGATPAPSSNVRAWHASNAITVSDTGTAQTVAESDGTTHGTVNYNFNGTDSRLGLGINNELVVEAGEKLVSDLTWDLVGDQPAADKL</sequence>
<keyword evidence="2" id="KW-0732">Signal</keyword>
<evidence type="ECO:0000313" key="5">
    <source>
        <dbReference type="Proteomes" id="UP001597267"/>
    </source>
</evidence>
<protein>
    <submittedName>
        <fullName evidence="4">WxL domain-containing protein</fullName>
    </submittedName>
</protein>
<evidence type="ECO:0000256" key="1">
    <source>
        <dbReference type="SAM" id="MobiDB-lite"/>
    </source>
</evidence>
<feature type="domain" description="WxL" evidence="3">
    <location>
        <begin position="76"/>
        <end position="249"/>
    </location>
</feature>
<evidence type="ECO:0000259" key="3">
    <source>
        <dbReference type="Pfam" id="PF13731"/>
    </source>
</evidence>
<reference evidence="5" key="1">
    <citation type="journal article" date="2019" name="Int. J. Syst. Evol. Microbiol.">
        <title>The Global Catalogue of Microorganisms (GCM) 10K type strain sequencing project: providing services to taxonomists for standard genome sequencing and annotation.</title>
        <authorList>
            <consortium name="The Broad Institute Genomics Platform"/>
            <consortium name="The Broad Institute Genome Sequencing Center for Infectious Disease"/>
            <person name="Wu L."/>
            <person name="Ma J."/>
        </authorList>
    </citation>
    <scope>NUCLEOTIDE SEQUENCE [LARGE SCALE GENOMIC DNA]</scope>
    <source>
        <strain evidence="5">CCM 8896</strain>
    </source>
</reference>